<dbReference type="PANTHER" id="PTHR10894">
    <property type="entry name" value="NUCLEOLAR PROTEIN 5 NUCLEOLAR PROTEIN NOP5 NOP58"/>
    <property type="match status" value="1"/>
</dbReference>
<comment type="caution">
    <text evidence="2">The sequence shown here is derived from an EMBL/GenBank/DDBJ whole genome shotgun (WGS) entry which is preliminary data.</text>
</comment>
<name>A0A835FFZ1_9POAL</name>
<evidence type="ECO:0000256" key="1">
    <source>
        <dbReference type="SAM" id="MobiDB-lite"/>
    </source>
</evidence>
<keyword evidence="3" id="KW-1185">Reference proteome</keyword>
<protein>
    <submittedName>
        <fullName evidence="2">Uncharacterized protein</fullName>
    </submittedName>
</protein>
<proteinExistence type="predicted"/>
<sequence>MTHQQQNLIAEASAKRQRGKREISVDASSSNPSASASHNSLSSKDFKMQSIDFCAVWTPSGFAIFSMLEEDLKLPDAMQRIPCLFDDVVMEVMWGLKNLMHFLVPQEKMKLRSADRLPMSQGLKMTLNRHGFDVKPELPLRLAGEHIKFCSGIISEGWDLMKLATAVKIICYPAEATITEKEVNKGICLNVYNEMVEARTCIRSVHRTLESMPEMHQPIQ</sequence>
<evidence type="ECO:0000313" key="3">
    <source>
        <dbReference type="Proteomes" id="UP000636709"/>
    </source>
</evidence>
<dbReference type="GO" id="GO:0031428">
    <property type="term" value="C:box C/D methylation guide snoRNP complex"/>
    <property type="evidence" value="ECO:0007669"/>
    <property type="project" value="InterPro"/>
</dbReference>
<feature type="compositionally biased region" description="Low complexity" evidence="1">
    <location>
        <begin position="25"/>
        <end position="41"/>
    </location>
</feature>
<accession>A0A835FFZ1</accession>
<feature type="region of interest" description="Disordered" evidence="1">
    <location>
        <begin position="1"/>
        <end position="41"/>
    </location>
</feature>
<evidence type="ECO:0000313" key="2">
    <source>
        <dbReference type="EMBL" id="KAF8755329.1"/>
    </source>
</evidence>
<organism evidence="2 3">
    <name type="scientific">Digitaria exilis</name>
    <dbReference type="NCBI Taxonomy" id="1010633"/>
    <lineage>
        <taxon>Eukaryota</taxon>
        <taxon>Viridiplantae</taxon>
        <taxon>Streptophyta</taxon>
        <taxon>Embryophyta</taxon>
        <taxon>Tracheophyta</taxon>
        <taxon>Spermatophyta</taxon>
        <taxon>Magnoliopsida</taxon>
        <taxon>Liliopsida</taxon>
        <taxon>Poales</taxon>
        <taxon>Poaceae</taxon>
        <taxon>PACMAD clade</taxon>
        <taxon>Panicoideae</taxon>
        <taxon>Panicodae</taxon>
        <taxon>Paniceae</taxon>
        <taxon>Anthephorinae</taxon>
        <taxon>Digitaria</taxon>
    </lineage>
</organism>
<gene>
    <name evidence="2" type="ORF">HU200_011353</name>
</gene>
<dbReference type="AlphaFoldDB" id="A0A835FFZ1"/>
<dbReference type="InterPro" id="IPR045056">
    <property type="entry name" value="Nop56/Nop58"/>
</dbReference>
<dbReference type="Proteomes" id="UP000636709">
    <property type="component" value="Unassembled WGS sequence"/>
</dbReference>
<dbReference type="PANTHER" id="PTHR10894:SF14">
    <property type="entry name" value="EXPRESSED PROTEIN"/>
    <property type="match status" value="1"/>
</dbReference>
<reference evidence="2" key="1">
    <citation type="submission" date="2020-07" db="EMBL/GenBank/DDBJ databases">
        <title>Genome sequence and genetic diversity analysis of an under-domesticated orphan crop, white fonio (Digitaria exilis).</title>
        <authorList>
            <person name="Bennetzen J.L."/>
            <person name="Chen S."/>
            <person name="Ma X."/>
            <person name="Wang X."/>
            <person name="Yssel A.E.J."/>
            <person name="Chaluvadi S.R."/>
            <person name="Johnson M."/>
            <person name="Gangashetty P."/>
            <person name="Hamidou F."/>
            <person name="Sanogo M.D."/>
            <person name="Zwaenepoel A."/>
            <person name="Wallace J."/>
            <person name="Van De Peer Y."/>
            <person name="Van Deynze A."/>
        </authorList>
    </citation>
    <scope>NUCLEOTIDE SEQUENCE</scope>
    <source>
        <tissue evidence="2">Leaves</tissue>
    </source>
</reference>
<dbReference type="GO" id="GO:0030515">
    <property type="term" value="F:snoRNA binding"/>
    <property type="evidence" value="ECO:0007669"/>
    <property type="project" value="InterPro"/>
</dbReference>
<dbReference type="GO" id="GO:0032040">
    <property type="term" value="C:small-subunit processome"/>
    <property type="evidence" value="ECO:0007669"/>
    <property type="project" value="InterPro"/>
</dbReference>
<dbReference type="OrthoDB" id="679607at2759"/>
<dbReference type="EMBL" id="JACEFO010000836">
    <property type="protein sequence ID" value="KAF8755329.1"/>
    <property type="molecule type" value="Genomic_DNA"/>
</dbReference>